<evidence type="ECO:0000313" key="2">
    <source>
        <dbReference type="EMBL" id="KAB8455104.1"/>
    </source>
</evidence>
<accession>A0A5N6L142</accession>
<sequence>MQLIHATAHPLPQRLSRLRPSAYLRRPAPPHSSRPERHARARRDRLHIQCRADALHRHPLVSIHQLLDGPSQLAQVVENLQAGPHLGLVQALHPSFQYLHRFGSEFFPGLLDESELLVDDVDAGEVIFLAKGQDLGVELGGLGEIELFGVVEGGEVPELAGEAEGADGMVEKVGGGVEVGELEGFGADGAERIGEVGAGLAEGGVEGGDGGAEGGEGELGVVEGRELGEEVVVAGKDLVAKLGVEEADGCVELLSSGGRRAGGESGGGEGGGGEGSREEGGEDGVGGDGVKSGCGGGGGVVEGGEELERGRGFLEWRCG</sequence>
<evidence type="ECO:0000256" key="1">
    <source>
        <dbReference type="SAM" id="MobiDB-lite"/>
    </source>
</evidence>
<feature type="compositionally biased region" description="Gly residues" evidence="1">
    <location>
        <begin position="259"/>
        <end position="274"/>
    </location>
</feature>
<dbReference type="AlphaFoldDB" id="A0A5N6L142"/>
<gene>
    <name evidence="2" type="ORF">FH972_025257</name>
</gene>
<keyword evidence="3" id="KW-1185">Reference proteome</keyword>
<dbReference type="Proteomes" id="UP000327013">
    <property type="component" value="Unassembled WGS sequence"/>
</dbReference>
<feature type="region of interest" description="Disordered" evidence="1">
    <location>
        <begin position="1"/>
        <end position="41"/>
    </location>
</feature>
<protein>
    <submittedName>
        <fullName evidence="2">Uncharacterized protein</fullName>
    </submittedName>
</protein>
<feature type="region of interest" description="Disordered" evidence="1">
    <location>
        <begin position="255"/>
        <end position="306"/>
    </location>
</feature>
<dbReference type="EMBL" id="VIBQ01000040">
    <property type="protein sequence ID" value="KAB8455104.1"/>
    <property type="molecule type" value="Genomic_DNA"/>
</dbReference>
<organism evidence="2 3">
    <name type="scientific">Carpinus fangiana</name>
    <dbReference type="NCBI Taxonomy" id="176857"/>
    <lineage>
        <taxon>Eukaryota</taxon>
        <taxon>Viridiplantae</taxon>
        <taxon>Streptophyta</taxon>
        <taxon>Embryophyta</taxon>
        <taxon>Tracheophyta</taxon>
        <taxon>Spermatophyta</taxon>
        <taxon>Magnoliopsida</taxon>
        <taxon>eudicotyledons</taxon>
        <taxon>Gunneridae</taxon>
        <taxon>Pentapetalae</taxon>
        <taxon>rosids</taxon>
        <taxon>fabids</taxon>
        <taxon>Fagales</taxon>
        <taxon>Betulaceae</taxon>
        <taxon>Carpinus</taxon>
    </lineage>
</organism>
<feature type="compositionally biased region" description="Gly residues" evidence="1">
    <location>
        <begin position="283"/>
        <end position="302"/>
    </location>
</feature>
<comment type="caution">
    <text evidence="2">The sequence shown here is derived from an EMBL/GenBank/DDBJ whole genome shotgun (WGS) entry which is preliminary data.</text>
</comment>
<reference evidence="2 3" key="1">
    <citation type="submission" date="2019-06" db="EMBL/GenBank/DDBJ databases">
        <title>A chromosomal-level reference genome of Carpinus fangiana (Coryloideae, Betulaceae).</title>
        <authorList>
            <person name="Yang X."/>
            <person name="Wang Z."/>
            <person name="Zhang L."/>
            <person name="Hao G."/>
            <person name="Liu J."/>
            <person name="Yang Y."/>
        </authorList>
    </citation>
    <scope>NUCLEOTIDE SEQUENCE [LARGE SCALE GENOMIC DNA]</scope>
    <source>
        <strain evidence="2">Cfa_2016G</strain>
        <tissue evidence="2">Leaf</tissue>
    </source>
</reference>
<evidence type="ECO:0000313" key="3">
    <source>
        <dbReference type="Proteomes" id="UP000327013"/>
    </source>
</evidence>
<name>A0A5N6L142_9ROSI</name>
<proteinExistence type="predicted"/>